<evidence type="ECO:0000259" key="2">
    <source>
        <dbReference type="Pfam" id="PF01757"/>
    </source>
</evidence>
<feature type="transmembrane region" description="Helical" evidence="1">
    <location>
        <begin position="247"/>
        <end position="265"/>
    </location>
</feature>
<dbReference type="InterPro" id="IPR002656">
    <property type="entry name" value="Acyl_transf_3_dom"/>
</dbReference>
<dbReference type="OrthoDB" id="6623990at2"/>
<organism evidence="3 4">
    <name type="scientific">Chamaesiphon polymorphus CCALA 037</name>
    <dbReference type="NCBI Taxonomy" id="2107692"/>
    <lineage>
        <taxon>Bacteria</taxon>
        <taxon>Bacillati</taxon>
        <taxon>Cyanobacteriota</taxon>
        <taxon>Cyanophyceae</taxon>
        <taxon>Gomontiellales</taxon>
        <taxon>Chamaesiphonaceae</taxon>
        <taxon>Chamaesiphon</taxon>
    </lineage>
</organism>
<feature type="transmembrane region" description="Helical" evidence="1">
    <location>
        <begin position="355"/>
        <end position="375"/>
    </location>
</feature>
<keyword evidence="4" id="KW-1185">Reference proteome</keyword>
<gene>
    <name evidence="3" type="ORF">C7B77_02180</name>
</gene>
<keyword evidence="1" id="KW-1133">Transmembrane helix</keyword>
<dbReference type="InterPro" id="IPR050623">
    <property type="entry name" value="Glucan_succinyl_AcylTrfase"/>
</dbReference>
<feature type="transmembrane region" description="Helical" evidence="1">
    <location>
        <begin position="316"/>
        <end position="334"/>
    </location>
</feature>
<evidence type="ECO:0000256" key="1">
    <source>
        <dbReference type="SAM" id="Phobius"/>
    </source>
</evidence>
<feature type="transmembrane region" description="Helical" evidence="1">
    <location>
        <begin position="277"/>
        <end position="296"/>
    </location>
</feature>
<comment type="caution">
    <text evidence="3">The sequence shown here is derived from an EMBL/GenBank/DDBJ whole genome shotgun (WGS) entry which is preliminary data.</text>
</comment>
<feature type="domain" description="Acyltransferase 3" evidence="2">
    <location>
        <begin position="34"/>
        <end position="395"/>
    </location>
</feature>
<name>A0A2T1GMI8_9CYAN</name>
<protein>
    <submittedName>
        <fullName evidence="3">Acyltransferase</fullName>
    </submittedName>
</protein>
<feature type="transmembrane region" description="Helical" evidence="1">
    <location>
        <begin position="212"/>
        <end position="232"/>
    </location>
</feature>
<feature type="transmembrane region" description="Helical" evidence="1">
    <location>
        <begin position="111"/>
        <end position="132"/>
    </location>
</feature>
<evidence type="ECO:0000313" key="3">
    <source>
        <dbReference type="EMBL" id="PSB59101.1"/>
    </source>
</evidence>
<keyword evidence="3" id="KW-0012">Acyltransferase</keyword>
<dbReference type="AlphaFoldDB" id="A0A2T1GMI8"/>
<dbReference type="Pfam" id="PF01757">
    <property type="entry name" value="Acyl_transf_3"/>
    <property type="match status" value="1"/>
</dbReference>
<sequence>MLTTKTPTFDLGAFLKINQNDLLNFPINRSGRRYDFDWLKVVATFTVFIFHCLRFFDFGAWHVKNNQLDPISTTVAGLLLQWIMPLFFLLSGTSIYFALKSRTAGQFLHERSLRLLIPLLFGIFILSPPQVYLERLSNPDLGIAPWTGGQFSGSFLEFIPHYFQGWYLFGGNFAWMGIHLWYLLVLWLFSLLLLPLFLAIKQGKGQKLSGKLAIVLEKPMVIFLLGLSIAILESGLDPATFGVRAAGGWNFFTYLTLILLGYIIVADRHLEAGIDRYFIFTLTMAVLTTPLLLAHFRDLFTGSGAAYGSLNYTLVNALRAFNAWCWLLAFLSLGRKFLDFNHRSLQYLSEASLPFYLLHQPIILLVGFSISGWQIGVFPKFIVLSLVSFTAIGLCYELIVRRINLLRFCFGLKLT</sequence>
<dbReference type="PANTHER" id="PTHR36927">
    <property type="entry name" value="BLR4337 PROTEIN"/>
    <property type="match status" value="1"/>
</dbReference>
<dbReference type="GO" id="GO:0016747">
    <property type="term" value="F:acyltransferase activity, transferring groups other than amino-acyl groups"/>
    <property type="evidence" value="ECO:0007669"/>
    <property type="project" value="InterPro"/>
</dbReference>
<proteinExistence type="predicted"/>
<dbReference type="EMBL" id="PVWO01000014">
    <property type="protein sequence ID" value="PSB59101.1"/>
    <property type="molecule type" value="Genomic_DNA"/>
</dbReference>
<feature type="transmembrane region" description="Helical" evidence="1">
    <location>
        <begin position="76"/>
        <end position="99"/>
    </location>
</feature>
<feature type="transmembrane region" description="Helical" evidence="1">
    <location>
        <begin position="180"/>
        <end position="200"/>
    </location>
</feature>
<accession>A0A2T1GMI8</accession>
<feature type="transmembrane region" description="Helical" evidence="1">
    <location>
        <begin position="38"/>
        <end position="56"/>
    </location>
</feature>
<dbReference type="PANTHER" id="PTHR36927:SF3">
    <property type="entry name" value="GLUCANS BIOSYNTHESIS PROTEIN C"/>
    <property type="match status" value="1"/>
</dbReference>
<keyword evidence="1" id="KW-0472">Membrane</keyword>
<reference evidence="3 4" key="1">
    <citation type="submission" date="2018-03" db="EMBL/GenBank/DDBJ databases">
        <title>The ancient ancestry and fast evolution of plastids.</title>
        <authorList>
            <person name="Moore K.R."/>
            <person name="Magnabosco C."/>
            <person name="Momper L."/>
            <person name="Gold D.A."/>
            <person name="Bosak T."/>
            <person name="Fournier G.P."/>
        </authorList>
    </citation>
    <scope>NUCLEOTIDE SEQUENCE [LARGE SCALE GENOMIC DNA]</scope>
    <source>
        <strain evidence="3 4">CCALA 037</strain>
    </source>
</reference>
<evidence type="ECO:0000313" key="4">
    <source>
        <dbReference type="Proteomes" id="UP000238937"/>
    </source>
</evidence>
<keyword evidence="1" id="KW-0812">Transmembrane</keyword>
<keyword evidence="3" id="KW-0808">Transferase</keyword>
<feature type="transmembrane region" description="Helical" evidence="1">
    <location>
        <begin position="381"/>
        <end position="400"/>
    </location>
</feature>
<dbReference type="Proteomes" id="UP000238937">
    <property type="component" value="Unassembled WGS sequence"/>
</dbReference>